<evidence type="ECO:0000313" key="3">
    <source>
        <dbReference type="Proteomes" id="UP001652628"/>
    </source>
</evidence>
<dbReference type="SUPFAM" id="SSF56436">
    <property type="entry name" value="C-type lectin-like"/>
    <property type="match status" value="1"/>
</dbReference>
<feature type="domain" description="C-type lectin" evidence="2">
    <location>
        <begin position="25"/>
        <end position="138"/>
    </location>
</feature>
<dbReference type="InterPro" id="IPR016186">
    <property type="entry name" value="C-type_lectin-like/link_sf"/>
</dbReference>
<dbReference type="SMART" id="SM00034">
    <property type="entry name" value="CLECT"/>
    <property type="match status" value="1"/>
</dbReference>
<dbReference type="AlphaFoldDB" id="A0AB39Z3Q7"/>
<feature type="signal peptide" evidence="1">
    <location>
        <begin position="1"/>
        <end position="25"/>
    </location>
</feature>
<name>A0AB39Z3Q7_DROSZ</name>
<sequence length="167" mass="18896">MSLVLRILYCLPILLLPLHVEEVNAKGMCLYLSEAIATWFDALIACQKQFMCLADLDTEVTLIQMEAKVPHNDHGYWFGLNAHEKTGYRYASNNRSIEYSPVSSNLLNDGGCAYVKHDDGFYKFLSASCDAKKRFICNMAEECDGVSMRPKKPLCVISHEDKEIVAY</sequence>
<dbReference type="Gene3D" id="3.10.100.10">
    <property type="entry name" value="Mannose-Binding Protein A, subunit A"/>
    <property type="match status" value="1"/>
</dbReference>
<keyword evidence="3" id="KW-1185">Reference proteome</keyword>
<organism evidence="3 4">
    <name type="scientific">Drosophila suzukii</name>
    <name type="common">Spotted-wing drosophila fruit fly</name>
    <dbReference type="NCBI Taxonomy" id="28584"/>
    <lineage>
        <taxon>Eukaryota</taxon>
        <taxon>Metazoa</taxon>
        <taxon>Ecdysozoa</taxon>
        <taxon>Arthropoda</taxon>
        <taxon>Hexapoda</taxon>
        <taxon>Insecta</taxon>
        <taxon>Pterygota</taxon>
        <taxon>Neoptera</taxon>
        <taxon>Endopterygota</taxon>
        <taxon>Diptera</taxon>
        <taxon>Brachycera</taxon>
        <taxon>Muscomorpha</taxon>
        <taxon>Ephydroidea</taxon>
        <taxon>Drosophilidae</taxon>
        <taxon>Drosophila</taxon>
        <taxon>Sophophora</taxon>
    </lineage>
</organism>
<dbReference type="Pfam" id="PF00059">
    <property type="entry name" value="Lectin_C"/>
    <property type="match status" value="1"/>
</dbReference>
<protein>
    <recommendedName>
        <fullName evidence="2">C-type lectin domain-containing protein</fullName>
    </recommendedName>
</protein>
<evidence type="ECO:0000256" key="1">
    <source>
        <dbReference type="SAM" id="SignalP"/>
    </source>
</evidence>
<dbReference type="Proteomes" id="UP001652628">
    <property type="component" value="Chromosome 2R"/>
</dbReference>
<dbReference type="CDD" id="cd00037">
    <property type="entry name" value="CLECT"/>
    <property type="match status" value="1"/>
</dbReference>
<evidence type="ECO:0000259" key="2">
    <source>
        <dbReference type="PROSITE" id="PS50041"/>
    </source>
</evidence>
<evidence type="ECO:0000313" key="4">
    <source>
        <dbReference type="RefSeq" id="XP_016928001.2"/>
    </source>
</evidence>
<gene>
    <name evidence="4" type="primary">LOC108008631</name>
</gene>
<dbReference type="GeneID" id="108008631"/>
<dbReference type="InterPro" id="IPR016187">
    <property type="entry name" value="CTDL_fold"/>
</dbReference>
<accession>A0AB39Z3Q7</accession>
<proteinExistence type="predicted"/>
<reference evidence="4" key="1">
    <citation type="submission" date="2025-08" db="UniProtKB">
        <authorList>
            <consortium name="RefSeq"/>
        </authorList>
    </citation>
    <scope>IDENTIFICATION</scope>
</reference>
<dbReference type="PROSITE" id="PS50041">
    <property type="entry name" value="C_TYPE_LECTIN_2"/>
    <property type="match status" value="1"/>
</dbReference>
<dbReference type="RefSeq" id="XP_016928001.2">
    <property type="nucleotide sequence ID" value="XM_017072512.4"/>
</dbReference>
<dbReference type="InterPro" id="IPR001304">
    <property type="entry name" value="C-type_lectin-like"/>
</dbReference>
<keyword evidence="1" id="KW-0732">Signal</keyword>
<feature type="chain" id="PRO_5047161561" description="C-type lectin domain-containing protein" evidence="1">
    <location>
        <begin position="26"/>
        <end position="167"/>
    </location>
</feature>